<comment type="caution">
    <text evidence="3">The sequence shown here is derived from an EMBL/GenBank/DDBJ whole genome shotgun (WGS) entry which is preliminary data.</text>
</comment>
<reference evidence="3 4" key="1">
    <citation type="submission" date="2020-04" db="EMBL/GenBank/DDBJ databases">
        <authorList>
            <person name="Wallbank WR R."/>
            <person name="Pardo Diaz C."/>
            <person name="Kozak K."/>
            <person name="Martin S."/>
            <person name="Jiggins C."/>
            <person name="Moest M."/>
            <person name="Warren A I."/>
            <person name="Byers J.R.P. K."/>
            <person name="Montejo-Kovacevich G."/>
            <person name="Yen C E."/>
        </authorList>
    </citation>
    <scope>NUCLEOTIDE SEQUENCE [LARGE SCALE GENOMIC DNA]</scope>
</reference>
<dbReference type="PANTHER" id="PTHR46169:SF15">
    <property type="entry name" value="INNER CENTROMERE PROTEIN A-LIKE ISOFORM X1-RELATED"/>
    <property type="match status" value="1"/>
</dbReference>
<accession>A0A8S1A1W0</accession>
<protein>
    <recommendedName>
        <fullName evidence="2">HAT C-terminal dimerisation domain-containing protein</fullName>
    </recommendedName>
</protein>
<evidence type="ECO:0000256" key="1">
    <source>
        <dbReference type="SAM" id="MobiDB-lite"/>
    </source>
</evidence>
<dbReference type="Pfam" id="PF05699">
    <property type="entry name" value="Dimer_Tnp_hAT"/>
    <property type="match status" value="1"/>
</dbReference>
<dbReference type="GO" id="GO:0005634">
    <property type="term" value="C:nucleus"/>
    <property type="evidence" value="ECO:0007669"/>
    <property type="project" value="TreeGrafter"/>
</dbReference>
<organism evidence="3 4">
    <name type="scientific">Arctia plantaginis</name>
    <name type="common">Wood tiger moth</name>
    <name type="synonym">Phalaena plantaginis</name>
    <dbReference type="NCBI Taxonomy" id="874455"/>
    <lineage>
        <taxon>Eukaryota</taxon>
        <taxon>Metazoa</taxon>
        <taxon>Ecdysozoa</taxon>
        <taxon>Arthropoda</taxon>
        <taxon>Hexapoda</taxon>
        <taxon>Insecta</taxon>
        <taxon>Pterygota</taxon>
        <taxon>Neoptera</taxon>
        <taxon>Endopterygota</taxon>
        <taxon>Lepidoptera</taxon>
        <taxon>Glossata</taxon>
        <taxon>Ditrysia</taxon>
        <taxon>Noctuoidea</taxon>
        <taxon>Erebidae</taxon>
        <taxon>Arctiinae</taxon>
        <taxon>Arctia</taxon>
    </lineage>
</organism>
<dbReference type="SUPFAM" id="SSF53098">
    <property type="entry name" value="Ribonuclease H-like"/>
    <property type="match status" value="1"/>
</dbReference>
<name>A0A8S1A1W0_ARCPL</name>
<dbReference type="OrthoDB" id="1470350at2759"/>
<dbReference type="InterPro" id="IPR012337">
    <property type="entry name" value="RNaseH-like_sf"/>
</dbReference>
<evidence type="ECO:0000313" key="3">
    <source>
        <dbReference type="EMBL" id="CAB3242163.1"/>
    </source>
</evidence>
<evidence type="ECO:0000259" key="2">
    <source>
        <dbReference type="Pfam" id="PF05699"/>
    </source>
</evidence>
<dbReference type="InterPro" id="IPR052717">
    <property type="entry name" value="Vacuolar_transposase_reg"/>
</dbReference>
<evidence type="ECO:0000313" key="4">
    <source>
        <dbReference type="Proteomes" id="UP000494256"/>
    </source>
</evidence>
<sequence length="200" mass="22197">MNRSATSEQMTNIISGEQYPTLSCIIPLTRGVQVALRNCSSYSEVASRSKKIQERNADNAQTFVVDDLMMLETLESQAQFQVPNRSPQPTSPLETLSNSSSDSQQITSGVTGENLWEHLDKRVLEFSSIENPSTSAIIKVKQYVELPYLDIKTNPLTFWALRKVTNNGLSLFKTALKYLCIPATSVPSEKVFSKAGLLCN</sequence>
<dbReference type="GO" id="GO:0046983">
    <property type="term" value="F:protein dimerization activity"/>
    <property type="evidence" value="ECO:0007669"/>
    <property type="project" value="InterPro"/>
</dbReference>
<feature type="compositionally biased region" description="Low complexity" evidence="1">
    <location>
        <begin position="91"/>
        <end position="107"/>
    </location>
</feature>
<dbReference type="Proteomes" id="UP000494256">
    <property type="component" value="Unassembled WGS sequence"/>
</dbReference>
<dbReference type="InterPro" id="IPR008906">
    <property type="entry name" value="HATC_C_dom"/>
</dbReference>
<dbReference type="AlphaFoldDB" id="A0A8S1A1W0"/>
<dbReference type="PANTHER" id="PTHR46169">
    <property type="entry name" value="DNA REPLICATION-RELATED ELEMENT FACTOR, ISOFORM A"/>
    <property type="match status" value="1"/>
</dbReference>
<dbReference type="GO" id="GO:0006357">
    <property type="term" value="P:regulation of transcription by RNA polymerase II"/>
    <property type="evidence" value="ECO:0007669"/>
    <property type="project" value="TreeGrafter"/>
</dbReference>
<proteinExistence type="predicted"/>
<feature type="region of interest" description="Disordered" evidence="1">
    <location>
        <begin position="80"/>
        <end position="107"/>
    </location>
</feature>
<dbReference type="EMBL" id="CADEBD010000312">
    <property type="protein sequence ID" value="CAB3242163.1"/>
    <property type="molecule type" value="Genomic_DNA"/>
</dbReference>
<feature type="domain" description="HAT C-terminal dimerisation" evidence="2">
    <location>
        <begin position="141"/>
        <end position="197"/>
    </location>
</feature>
<gene>
    <name evidence="3" type="ORF">APLA_LOCUS9834</name>
</gene>